<proteinExistence type="predicted"/>
<dbReference type="AlphaFoldDB" id="A0A4D7QNW6"/>
<dbReference type="KEGG" id="paqt:E8L99_08675"/>
<dbReference type="Proteomes" id="UP000298588">
    <property type="component" value="Chromosome"/>
</dbReference>
<feature type="transmembrane region" description="Helical" evidence="1">
    <location>
        <begin position="63"/>
        <end position="86"/>
    </location>
</feature>
<accession>A0A4D7QNW6</accession>
<dbReference type="OrthoDB" id="8020423at2"/>
<dbReference type="EMBL" id="CP039865">
    <property type="protein sequence ID" value="QCK85832.1"/>
    <property type="molecule type" value="Genomic_DNA"/>
</dbReference>
<keyword evidence="1" id="KW-0812">Transmembrane</keyword>
<organism evidence="2 3">
    <name type="scientific">Phreatobacter aquaticus</name>
    <dbReference type="NCBI Taxonomy" id="2570229"/>
    <lineage>
        <taxon>Bacteria</taxon>
        <taxon>Pseudomonadati</taxon>
        <taxon>Pseudomonadota</taxon>
        <taxon>Alphaproteobacteria</taxon>
        <taxon>Hyphomicrobiales</taxon>
        <taxon>Phreatobacteraceae</taxon>
        <taxon>Phreatobacter</taxon>
    </lineage>
</organism>
<dbReference type="RefSeq" id="WP_137099165.1">
    <property type="nucleotide sequence ID" value="NZ_CP039865.1"/>
</dbReference>
<protein>
    <submittedName>
        <fullName evidence="2">Uncharacterized protein</fullName>
    </submittedName>
</protein>
<evidence type="ECO:0000256" key="1">
    <source>
        <dbReference type="SAM" id="Phobius"/>
    </source>
</evidence>
<gene>
    <name evidence="2" type="ORF">E8L99_08675</name>
</gene>
<name>A0A4D7QNW6_9HYPH</name>
<sequence>MRRALRWATLLGLVAWTLIAWLAHGLVDLFGSGAASVGAVPGFAPEPYTFAWIASQLRGAGLSAVFAVWVIGAGWILGLSLLAHLIMRKLNPALPRLQSWGSSISSGPAQVQRSRGALARLLGR</sequence>
<evidence type="ECO:0000313" key="3">
    <source>
        <dbReference type="Proteomes" id="UP000298588"/>
    </source>
</evidence>
<keyword evidence="1" id="KW-0472">Membrane</keyword>
<evidence type="ECO:0000313" key="2">
    <source>
        <dbReference type="EMBL" id="QCK85832.1"/>
    </source>
</evidence>
<keyword evidence="1" id="KW-1133">Transmembrane helix</keyword>
<reference evidence="2 3" key="1">
    <citation type="submission" date="2019-04" db="EMBL/GenBank/DDBJ databases">
        <title>Phreatobacter aquaticus sp. nov.</title>
        <authorList>
            <person name="Choi A."/>
            <person name="Baek K."/>
        </authorList>
    </citation>
    <scope>NUCLEOTIDE SEQUENCE [LARGE SCALE GENOMIC DNA]</scope>
    <source>
        <strain evidence="2 3">NMCR1094</strain>
    </source>
</reference>
<keyword evidence="3" id="KW-1185">Reference proteome</keyword>